<dbReference type="InterPro" id="IPR037167">
    <property type="entry name" value="Peptidase_S11_C_sf"/>
</dbReference>
<dbReference type="Pfam" id="PF07943">
    <property type="entry name" value="PBP5_C"/>
    <property type="match status" value="1"/>
</dbReference>
<comment type="pathway">
    <text evidence="2">Cell wall biogenesis; peptidoglycan biosynthesis.</text>
</comment>
<feature type="domain" description="Peptidase S11 D-Ala-D-Ala carboxypeptidase A C-terminal" evidence="16">
    <location>
        <begin position="278"/>
        <end position="368"/>
    </location>
</feature>
<keyword evidence="9" id="KW-0133">Cell shape</keyword>
<comment type="caution">
    <text evidence="17">The sequence shown here is derived from an EMBL/GenBank/DDBJ whole genome shotgun (WGS) entry which is preliminary data.</text>
</comment>
<dbReference type="SUPFAM" id="SSF56601">
    <property type="entry name" value="beta-lactamase/transpeptidase-like"/>
    <property type="match status" value="1"/>
</dbReference>
<keyword evidence="5 17" id="KW-0121">Carboxypeptidase</keyword>
<evidence type="ECO:0000256" key="5">
    <source>
        <dbReference type="ARBA" id="ARBA00022645"/>
    </source>
</evidence>
<keyword evidence="18" id="KW-1185">Reference proteome</keyword>
<name>A0A845QWF5_9CLOT</name>
<evidence type="ECO:0000256" key="9">
    <source>
        <dbReference type="ARBA" id="ARBA00022960"/>
    </source>
</evidence>
<dbReference type="Pfam" id="PF00768">
    <property type="entry name" value="Peptidase_S11"/>
    <property type="match status" value="1"/>
</dbReference>
<dbReference type="InterPro" id="IPR012338">
    <property type="entry name" value="Beta-lactam/transpept-like"/>
</dbReference>
<dbReference type="SUPFAM" id="SSF69189">
    <property type="entry name" value="Penicillin-binding protein associated domain"/>
    <property type="match status" value="1"/>
</dbReference>
<dbReference type="Gene3D" id="2.60.410.10">
    <property type="entry name" value="D-Ala-D-Ala carboxypeptidase, C-terminal domain"/>
    <property type="match status" value="1"/>
</dbReference>
<dbReference type="Gene3D" id="3.40.710.10">
    <property type="entry name" value="DD-peptidase/beta-lactamase superfamily"/>
    <property type="match status" value="1"/>
</dbReference>
<gene>
    <name evidence="17" type="ORF">D3Z33_07020</name>
</gene>
<evidence type="ECO:0000313" key="18">
    <source>
        <dbReference type="Proteomes" id="UP000467132"/>
    </source>
</evidence>
<evidence type="ECO:0000256" key="3">
    <source>
        <dbReference type="ARBA" id="ARBA00007164"/>
    </source>
</evidence>
<keyword evidence="11" id="KW-0961">Cell wall biogenesis/degradation</keyword>
<evidence type="ECO:0000256" key="1">
    <source>
        <dbReference type="ARBA" id="ARBA00003217"/>
    </source>
</evidence>
<protein>
    <recommendedName>
        <fullName evidence="4">serine-type D-Ala-D-Ala carboxypeptidase</fullName>
        <ecNumber evidence="4">3.4.16.4</ecNumber>
    </recommendedName>
</protein>
<dbReference type="SMART" id="SM00936">
    <property type="entry name" value="PBP5_C"/>
    <property type="match status" value="1"/>
</dbReference>
<feature type="binding site" evidence="14">
    <location>
        <position position="228"/>
    </location>
    <ligand>
        <name>substrate</name>
    </ligand>
</feature>
<dbReference type="PANTHER" id="PTHR21581:SF6">
    <property type="entry name" value="TRAFFICKING PROTEIN PARTICLE COMPLEX SUBUNIT 12"/>
    <property type="match status" value="1"/>
</dbReference>
<comment type="catalytic activity">
    <reaction evidence="12">
        <text>Preferential cleavage: (Ac)2-L-Lys-D-Ala-|-D-Ala. Also transpeptidation of peptidyl-alanyl moieties that are N-acyl substituents of D-alanine.</text>
        <dbReference type="EC" id="3.4.16.4"/>
    </reaction>
</comment>
<evidence type="ECO:0000256" key="2">
    <source>
        <dbReference type="ARBA" id="ARBA00004752"/>
    </source>
</evidence>
<reference evidence="17 18" key="1">
    <citation type="submission" date="2018-08" db="EMBL/GenBank/DDBJ databases">
        <title>Murine metabolic-syndrome-specific gut microbial biobank.</title>
        <authorList>
            <person name="Liu C."/>
        </authorList>
    </citation>
    <scope>NUCLEOTIDE SEQUENCE [LARGE SCALE GENOMIC DNA]</scope>
    <source>
        <strain evidence="17 18">583</strain>
    </source>
</reference>
<evidence type="ECO:0000256" key="12">
    <source>
        <dbReference type="ARBA" id="ARBA00034000"/>
    </source>
</evidence>
<dbReference type="InterPro" id="IPR001967">
    <property type="entry name" value="Peptidase_S11_N"/>
</dbReference>
<dbReference type="EMBL" id="QXXA01000007">
    <property type="protein sequence ID" value="NBI06611.1"/>
    <property type="molecule type" value="Genomic_DNA"/>
</dbReference>
<evidence type="ECO:0000313" key="17">
    <source>
        <dbReference type="EMBL" id="NBI06611.1"/>
    </source>
</evidence>
<dbReference type="GO" id="GO:0009252">
    <property type="term" value="P:peptidoglycan biosynthetic process"/>
    <property type="evidence" value="ECO:0007669"/>
    <property type="project" value="UniProtKB-UniPathway"/>
</dbReference>
<evidence type="ECO:0000256" key="6">
    <source>
        <dbReference type="ARBA" id="ARBA00022670"/>
    </source>
</evidence>
<keyword evidence="6" id="KW-0645">Protease</keyword>
<comment type="similarity">
    <text evidence="3 15">Belongs to the peptidase S11 family.</text>
</comment>
<dbReference type="Proteomes" id="UP000467132">
    <property type="component" value="Unassembled WGS sequence"/>
</dbReference>
<feature type="active site" evidence="13">
    <location>
        <position position="120"/>
    </location>
</feature>
<dbReference type="InterPro" id="IPR018044">
    <property type="entry name" value="Peptidase_S11"/>
</dbReference>
<sequence>MIKKILNILVILFIIVSVLPFNIYAMEPFEVDGKAAILMDFKSGKVIYEKNPNKKLEPASITKIMVLILASEALESRKINLDDQVLISENAASMGGSQVYLEAGGTNTVEELFKAICLRSANDASVAMGEYIAGSEELFLEMMNKKAKQLNMKNTKFKNLTGLPDEEHLTTAYDIALMGRELLKHEIVHKWLSMWTTSIKVGKDRDVTQDLVNTNKLIRFYPGANGIKTGFTQKAGYCLAASATKDNTTFISVILGSKSSKIRNEDSKKLLDHGFSNYKSISLNKKGDIVDKISIEKGKKEYAKIRVKDDIDILMKKDNESDIKKEIKLLDTVKAPIKKGDKVGEIIVKSEGEILLKEELIIDTDIKKANILNILAKLFKNLTTK</sequence>
<dbReference type="PRINTS" id="PR00725">
    <property type="entry name" value="DADACBPTASE1"/>
</dbReference>
<evidence type="ECO:0000256" key="13">
    <source>
        <dbReference type="PIRSR" id="PIRSR618044-1"/>
    </source>
</evidence>
<evidence type="ECO:0000256" key="15">
    <source>
        <dbReference type="RuleBase" id="RU004016"/>
    </source>
</evidence>
<accession>A0A845QWF5</accession>
<dbReference type="GO" id="GO:0009002">
    <property type="term" value="F:serine-type D-Ala-D-Ala carboxypeptidase activity"/>
    <property type="evidence" value="ECO:0007669"/>
    <property type="project" value="UniProtKB-EC"/>
</dbReference>
<comment type="function">
    <text evidence="1">Removes C-terminal D-alanyl residues from sugar-peptide cell wall precursors.</text>
</comment>
<dbReference type="GO" id="GO:0008360">
    <property type="term" value="P:regulation of cell shape"/>
    <property type="evidence" value="ECO:0007669"/>
    <property type="project" value="UniProtKB-KW"/>
</dbReference>
<feature type="active site" description="Proton acceptor" evidence="13">
    <location>
        <position position="63"/>
    </location>
</feature>
<feature type="active site" description="Acyl-ester intermediate" evidence="13">
    <location>
        <position position="60"/>
    </location>
</feature>
<dbReference type="OrthoDB" id="9791132at2"/>
<proteinExistence type="inferred from homology"/>
<dbReference type="EC" id="3.4.16.4" evidence="4"/>
<keyword evidence="8" id="KW-0378">Hydrolase</keyword>
<dbReference type="GO" id="GO:0006508">
    <property type="term" value="P:proteolysis"/>
    <property type="evidence" value="ECO:0007669"/>
    <property type="project" value="UniProtKB-KW"/>
</dbReference>
<evidence type="ECO:0000256" key="10">
    <source>
        <dbReference type="ARBA" id="ARBA00022984"/>
    </source>
</evidence>
<evidence type="ECO:0000256" key="14">
    <source>
        <dbReference type="PIRSR" id="PIRSR618044-2"/>
    </source>
</evidence>
<dbReference type="GO" id="GO:0071555">
    <property type="term" value="P:cell wall organization"/>
    <property type="evidence" value="ECO:0007669"/>
    <property type="project" value="UniProtKB-KW"/>
</dbReference>
<organism evidence="17 18">
    <name type="scientific">Senegalia massiliensis</name>
    <dbReference type="NCBI Taxonomy" id="1720316"/>
    <lineage>
        <taxon>Bacteria</taxon>
        <taxon>Bacillati</taxon>
        <taxon>Bacillota</taxon>
        <taxon>Clostridia</taxon>
        <taxon>Eubacteriales</taxon>
        <taxon>Clostridiaceae</taxon>
        <taxon>Senegalia</taxon>
    </lineage>
</organism>
<dbReference type="AlphaFoldDB" id="A0A845QWF5"/>
<dbReference type="RefSeq" id="WP_160197098.1">
    <property type="nucleotide sequence ID" value="NZ_QXXA01000007.1"/>
</dbReference>
<evidence type="ECO:0000256" key="8">
    <source>
        <dbReference type="ARBA" id="ARBA00022801"/>
    </source>
</evidence>
<keyword evidence="10" id="KW-0573">Peptidoglycan synthesis</keyword>
<keyword evidence="7" id="KW-0732">Signal</keyword>
<dbReference type="UniPathway" id="UPA00219"/>
<evidence type="ECO:0000256" key="11">
    <source>
        <dbReference type="ARBA" id="ARBA00023316"/>
    </source>
</evidence>
<dbReference type="PANTHER" id="PTHR21581">
    <property type="entry name" value="D-ALANYL-D-ALANINE CARBOXYPEPTIDASE"/>
    <property type="match status" value="1"/>
</dbReference>
<dbReference type="InterPro" id="IPR015956">
    <property type="entry name" value="Peniciliin-bd_prot_C_sf"/>
</dbReference>
<dbReference type="InterPro" id="IPR012907">
    <property type="entry name" value="Peptidase_S11_C"/>
</dbReference>
<evidence type="ECO:0000256" key="7">
    <source>
        <dbReference type="ARBA" id="ARBA00022729"/>
    </source>
</evidence>
<evidence type="ECO:0000256" key="4">
    <source>
        <dbReference type="ARBA" id="ARBA00012448"/>
    </source>
</evidence>
<evidence type="ECO:0000259" key="16">
    <source>
        <dbReference type="SMART" id="SM00936"/>
    </source>
</evidence>